<evidence type="ECO:0000256" key="5">
    <source>
        <dbReference type="ARBA" id="ARBA00022889"/>
    </source>
</evidence>
<dbReference type="PANTHER" id="PTHR46507:SF4">
    <property type="entry name" value="SSX FAMILY MEMBER 2 INTERACTING PROTEIN"/>
    <property type="match status" value="1"/>
</dbReference>
<feature type="compositionally biased region" description="Low complexity" evidence="10">
    <location>
        <begin position="542"/>
        <end position="554"/>
    </location>
</feature>
<evidence type="ECO:0000256" key="6">
    <source>
        <dbReference type="ARBA" id="ARBA00022949"/>
    </source>
</evidence>
<dbReference type="EnsemblMetazoa" id="CLYHEMT024539.1">
    <property type="protein sequence ID" value="CLYHEMP024539.1"/>
    <property type="gene ID" value="CLYHEMG024539"/>
</dbReference>
<dbReference type="GO" id="GO:0036064">
    <property type="term" value="C:ciliary basal body"/>
    <property type="evidence" value="ECO:0007669"/>
    <property type="project" value="TreeGrafter"/>
</dbReference>
<dbReference type="GO" id="GO:0007155">
    <property type="term" value="P:cell adhesion"/>
    <property type="evidence" value="ECO:0007669"/>
    <property type="project" value="UniProtKB-KW"/>
</dbReference>
<evidence type="ECO:0000256" key="10">
    <source>
        <dbReference type="SAM" id="MobiDB-lite"/>
    </source>
</evidence>
<reference evidence="11" key="1">
    <citation type="submission" date="2021-01" db="UniProtKB">
        <authorList>
            <consortium name="EnsemblMetazoa"/>
        </authorList>
    </citation>
    <scope>IDENTIFICATION</scope>
</reference>
<feature type="region of interest" description="Disordered" evidence="10">
    <location>
        <begin position="367"/>
        <end position="396"/>
    </location>
</feature>
<evidence type="ECO:0000256" key="3">
    <source>
        <dbReference type="ARBA" id="ARBA00009291"/>
    </source>
</evidence>
<dbReference type="GO" id="GO:0035735">
    <property type="term" value="P:intraciliary transport involved in cilium assembly"/>
    <property type="evidence" value="ECO:0007669"/>
    <property type="project" value="TreeGrafter"/>
</dbReference>
<feature type="coiled-coil region" evidence="9">
    <location>
        <begin position="435"/>
        <end position="469"/>
    </location>
</feature>
<keyword evidence="8" id="KW-0206">Cytoskeleton</keyword>
<feature type="compositionally biased region" description="Polar residues" evidence="10">
    <location>
        <begin position="387"/>
        <end position="396"/>
    </location>
</feature>
<organism evidence="11 12">
    <name type="scientific">Clytia hemisphaerica</name>
    <dbReference type="NCBI Taxonomy" id="252671"/>
    <lineage>
        <taxon>Eukaryota</taxon>
        <taxon>Metazoa</taxon>
        <taxon>Cnidaria</taxon>
        <taxon>Hydrozoa</taxon>
        <taxon>Hydroidolina</taxon>
        <taxon>Leptothecata</taxon>
        <taxon>Obeliida</taxon>
        <taxon>Clytiidae</taxon>
        <taxon>Clytia</taxon>
    </lineage>
</organism>
<dbReference type="GO" id="GO:0070161">
    <property type="term" value="C:anchoring junction"/>
    <property type="evidence" value="ECO:0007669"/>
    <property type="project" value="UniProtKB-SubCell"/>
</dbReference>
<dbReference type="Proteomes" id="UP000594262">
    <property type="component" value="Unplaced"/>
</dbReference>
<proteinExistence type="inferred from homology"/>
<keyword evidence="6" id="KW-0965">Cell junction</keyword>
<evidence type="ECO:0000256" key="8">
    <source>
        <dbReference type="ARBA" id="ARBA00023212"/>
    </source>
</evidence>
<dbReference type="InterPro" id="IPR021622">
    <property type="entry name" value="Afadin/alpha-actinin-bd"/>
</dbReference>
<sequence length="663" mass="76843">MDDGGWDLSDFVNKYTTKSTTTYSSSPMTKTIYHANTGGIDTSMDNSLQSVCAPSPSKMEKVEHDDVMEKVQHDDVMEKVEHDDVMEDVFCTAENLQERLSFLNQELGMHGFHSLFSRKPNSRQQSNRVEDLDLARLVSCTYELLRRQHLQAKVKDDLEERHLRSENDNEYLLQNQVRLKQDLENLKRESVLLLCREKEQVEKSRMLTQEVKAERDEKRKLKSDIEHLKKQFYHESKRTEKEISRLKEKVHSLLNDKSQERKFGIQVLNALQRADGKRSTWKTAGKKNEDEMYKMIISNFEDKEKQLLSENQAMRETLTDVRNQLSSVDTSIGSELGEEESRQLQMPFFMVKTEVEDKFQQIIANLRDRLENTTPKEQSPTKDEKSSLTINPSSTDELQQRLEQCKAVITGQEAIIQELKEGYSQEAFERALLTFGLSEENYEASEKRLKKLREEEEKLCEERKNFTDYVLKVSKEREEFEKERVEFYMHCISTPVLNKDKKLNPRSGKFYMHCISTPVLNKDKKLNPRSGISTKHSLRMATPAFSPAPSTFASSKKERLPTSKQMPSTAELYRFMSLNYDGSVSRNIDRNLNGSFVQADISPDGSPSPKKLHEHAENIRRAVEEHHNKSIEESVTELQKTPRSHTSSNTGFSGGEIPFYLME</sequence>
<dbReference type="GO" id="GO:0034451">
    <property type="term" value="C:centriolar satellite"/>
    <property type="evidence" value="ECO:0007669"/>
    <property type="project" value="TreeGrafter"/>
</dbReference>
<accession>A0A7M5XKH8</accession>
<comment type="similarity">
    <text evidence="3">Belongs to the ADIP family.</text>
</comment>
<evidence type="ECO:0000313" key="12">
    <source>
        <dbReference type="Proteomes" id="UP000594262"/>
    </source>
</evidence>
<dbReference type="AlphaFoldDB" id="A0A7M5XKH8"/>
<evidence type="ECO:0000256" key="9">
    <source>
        <dbReference type="SAM" id="Coils"/>
    </source>
</evidence>
<keyword evidence="12" id="KW-1185">Reference proteome</keyword>
<feature type="compositionally biased region" description="Polar residues" evidence="10">
    <location>
        <begin position="636"/>
        <end position="651"/>
    </location>
</feature>
<evidence type="ECO:0000256" key="2">
    <source>
        <dbReference type="ARBA" id="ARBA00004300"/>
    </source>
</evidence>
<name>A0A7M5XKH8_9CNID</name>
<feature type="region of interest" description="Disordered" evidence="10">
    <location>
        <begin position="625"/>
        <end position="657"/>
    </location>
</feature>
<feature type="coiled-coil region" evidence="9">
    <location>
        <begin position="169"/>
        <end position="256"/>
    </location>
</feature>
<feature type="coiled-coil region" evidence="9">
    <location>
        <begin position="297"/>
        <end position="324"/>
    </location>
</feature>
<keyword evidence="5" id="KW-0130">Cell adhesion</keyword>
<dbReference type="InterPro" id="IPR052300">
    <property type="entry name" value="Adhesion_Centrosome_assoc"/>
</dbReference>
<evidence type="ECO:0000256" key="4">
    <source>
        <dbReference type="ARBA" id="ARBA00022490"/>
    </source>
</evidence>
<comment type="subcellular location">
    <subcellularLocation>
        <location evidence="1">Cell junction</location>
    </subcellularLocation>
    <subcellularLocation>
        <location evidence="2">Cytoplasm</location>
        <location evidence="2">Cytoskeleton</location>
        <location evidence="2">Microtubule organizing center</location>
        <location evidence="2">Centrosome</location>
    </subcellularLocation>
</comment>
<dbReference type="Pfam" id="PF11559">
    <property type="entry name" value="ADIP"/>
    <property type="match status" value="1"/>
</dbReference>
<keyword evidence="7 9" id="KW-0175">Coiled coil</keyword>
<protein>
    <submittedName>
        <fullName evidence="11">Uncharacterized protein</fullName>
    </submittedName>
</protein>
<evidence type="ECO:0000256" key="1">
    <source>
        <dbReference type="ARBA" id="ARBA00004282"/>
    </source>
</evidence>
<evidence type="ECO:0000313" key="11">
    <source>
        <dbReference type="EnsemblMetazoa" id="CLYHEMP024539.1"/>
    </source>
</evidence>
<feature type="region of interest" description="Disordered" evidence="10">
    <location>
        <begin position="542"/>
        <end position="565"/>
    </location>
</feature>
<dbReference type="PANTHER" id="PTHR46507">
    <property type="entry name" value="AFADIN- AND ALPHA-ACTININ-BINDING PROTEIN"/>
    <property type="match status" value="1"/>
</dbReference>
<dbReference type="OrthoDB" id="312015at2759"/>
<evidence type="ECO:0000256" key="7">
    <source>
        <dbReference type="ARBA" id="ARBA00023054"/>
    </source>
</evidence>
<keyword evidence="4" id="KW-0963">Cytoplasm</keyword>